<keyword evidence="2" id="KW-1133">Transmembrane helix</keyword>
<dbReference type="Pfam" id="PF15484">
    <property type="entry name" value="DUF4642"/>
    <property type="match status" value="1"/>
</dbReference>
<gene>
    <name evidence="4" type="primary">CUNH2orf74</name>
</gene>
<dbReference type="RefSeq" id="XP_006733264.1">
    <property type="nucleotide sequence ID" value="XM_006733201.1"/>
</dbReference>
<feature type="region of interest" description="Disordered" evidence="1">
    <location>
        <begin position="157"/>
        <end position="227"/>
    </location>
</feature>
<proteinExistence type="predicted"/>
<organism evidence="3 4">
    <name type="scientific">Leptonychotes weddellii</name>
    <name type="common">Weddell seal</name>
    <name type="synonym">Otaria weddellii</name>
    <dbReference type="NCBI Taxonomy" id="9713"/>
    <lineage>
        <taxon>Eukaryota</taxon>
        <taxon>Metazoa</taxon>
        <taxon>Chordata</taxon>
        <taxon>Craniata</taxon>
        <taxon>Vertebrata</taxon>
        <taxon>Euteleostomi</taxon>
        <taxon>Mammalia</taxon>
        <taxon>Eutheria</taxon>
        <taxon>Laurasiatheria</taxon>
        <taxon>Carnivora</taxon>
        <taxon>Caniformia</taxon>
        <taxon>Pinnipedia</taxon>
        <taxon>Phocidae</taxon>
        <taxon>Monachinae</taxon>
        <taxon>Lobodontini</taxon>
        <taxon>Leptonychotes</taxon>
    </lineage>
</organism>
<dbReference type="KEGG" id="lww:102737182"/>
<dbReference type="GeneID" id="102737182"/>
<dbReference type="AlphaFoldDB" id="A0A2U3XP74"/>
<evidence type="ECO:0000313" key="3">
    <source>
        <dbReference type="Proteomes" id="UP000245341"/>
    </source>
</evidence>
<evidence type="ECO:0000313" key="4">
    <source>
        <dbReference type="RefSeq" id="XP_006733264.1"/>
    </source>
</evidence>
<evidence type="ECO:0000256" key="1">
    <source>
        <dbReference type="SAM" id="MobiDB-lite"/>
    </source>
</evidence>
<accession>A0A2U3XP74</accession>
<keyword evidence="2" id="KW-0472">Membrane</keyword>
<sequence length="259" mass="29352">MLVYNNLKTQLEEDQFLSLLTGLSGKKLYFLANDRKEDSVPYHMPPSIGCFSILTTWQQASPKAEWTILLANPMSFETTAITFFILLLICFICILLLLVVFLYKCFQSKKDEETEKSPCTDANGGEDCLAANAETNNSGDQQKTILTPITDLNAPMRPGILVQRRSKEDTPLENKENIEEEEDKTKEKQEPKNAGGNGEEEIDEDLQKPPTPLTRTPSGVENHKRPLKGVTFSREVIVVDLGKEYPIPRSYTREHKERK</sequence>
<dbReference type="InterPro" id="IPR027813">
    <property type="entry name" value="DUF4642"/>
</dbReference>
<dbReference type="OrthoDB" id="9836846at2759"/>
<protein>
    <submittedName>
        <fullName evidence="4">Uncharacterized protein C2orf74 homolog</fullName>
    </submittedName>
</protein>
<feature type="transmembrane region" description="Helical" evidence="2">
    <location>
        <begin position="80"/>
        <end position="103"/>
    </location>
</feature>
<reference evidence="4" key="1">
    <citation type="submission" date="2025-08" db="UniProtKB">
        <authorList>
            <consortium name="RefSeq"/>
        </authorList>
    </citation>
    <scope>IDENTIFICATION</scope>
    <source>
        <tissue evidence="4">Liver</tissue>
    </source>
</reference>
<dbReference type="PANTHER" id="PTHR37882">
    <property type="entry name" value="HYPOTHETICAL PROTEIN LOC690352"/>
    <property type="match status" value="1"/>
</dbReference>
<dbReference type="Proteomes" id="UP000245341">
    <property type="component" value="Unplaced"/>
</dbReference>
<name>A0A2U3XP74_LEPWE</name>
<evidence type="ECO:0000256" key="2">
    <source>
        <dbReference type="SAM" id="Phobius"/>
    </source>
</evidence>
<keyword evidence="2" id="KW-0812">Transmembrane</keyword>
<keyword evidence="3" id="KW-1185">Reference proteome</keyword>
<dbReference type="CTD" id="123522148"/>
<feature type="compositionally biased region" description="Basic and acidic residues" evidence="1">
    <location>
        <begin position="165"/>
        <end position="191"/>
    </location>
</feature>